<feature type="transmembrane region" description="Helical" evidence="2">
    <location>
        <begin position="2388"/>
        <end position="2410"/>
    </location>
</feature>
<dbReference type="RefSeq" id="WP_341399016.1">
    <property type="nucleotide sequence ID" value="NZ_JBBUTI010000006.1"/>
</dbReference>
<protein>
    <submittedName>
        <fullName evidence="4">DUF6603 domain-containing protein</fullName>
    </submittedName>
</protein>
<keyword evidence="2" id="KW-0472">Membrane</keyword>
<accession>A0ABU9C4C1</accession>
<evidence type="ECO:0000256" key="2">
    <source>
        <dbReference type="SAM" id="Phobius"/>
    </source>
</evidence>
<proteinExistence type="predicted"/>
<comment type="caution">
    <text evidence="4">The sequence shown here is derived from an EMBL/GenBank/DDBJ whole genome shotgun (WGS) entry which is preliminary data.</text>
</comment>
<evidence type="ECO:0000313" key="5">
    <source>
        <dbReference type="Proteomes" id="UP001379945"/>
    </source>
</evidence>
<keyword evidence="2" id="KW-0812">Transmembrane</keyword>
<feature type="compositionally biased region" description="Low complexity" evidence="1">
    <location>
        <begin position="3315"/>
        <end position="3336"/>
    </location>
</feature>
<feature type="region of interest" description="Disordered" evidence="1">
    <location>
        <begin position="3314"/>
        <end position="3344"/>
    </location>
</feature>
<feature type="domain" description="DUF6603" evidence="3">
    <location>
        <begin position="2178"/>
        <end position="2660"/>
    </location>
</feature>
<feature type="transmembrane region" description="Helical" evidence="2">
    <location>
        <begin position="2244"/>
        <end position="2266"/>
    </location>
</feature>
<keyword evidence="2" id="KW-1133">Transmembrane helix</keyword>
<name>A0ABU9C4C1_9BURK</name>
<feature type="transmembrane region" description="Helical" evidence="2">
    <location>
        <begin position="2278"/>
        <end position="2297"/>
    </location>
</feature>
<evidence type="ECO:0000313" key="4">
    <source>
        <dbReference type="EMBL" id="MEK8046719.1"/>
    </source>
</evidence>
<keyword evidence="5" id="KW-1185">Reference proteome</keyword>
<dbReference type="InterPro" id="IPR046538">
    <property type="entry name" value="DUF6603"/>
</dbReference>
<feature type="transmembrane region" description="Helical" evidence="2">
    <location>
        <begin position="2309"/>
        <end position="2334"/>
    </location>
</feature>
<evidence type="ECO:0000259" key="3">
    <source>
        <dbReference type="Pfam" id="PF20248"/>
    </source>
</evidence>
<evidence type="ECO:0000256" key="1">
    <source>
        <dbReference type="SAM" id="MobiDB-lite"/>
    </source>
</evidence>
<organism evidence="4 5">
    <name type="scientific">Ideonella margarita</name>
    <dbReference type="NCBI Taxonomy" id="2984191"/>
    <lineage>
        <taxon>Bacteria</taxon>
        <taxon>Pseudomonadati</taxon>
        <taxon>Pseudomonadota</taxon>
        <taxon>Betaproteobacteria</taxon>
        <taxon>Burkholderiales</taxon>
        <taxon>Sphaerotilaceae</taxon>
        <taxon>Ideonella</taxon>
    </lineage>
</organism>
<reference evidence="4 5" key="1">
    <citation type="submission" date="2024-04" db="EMBL/GenBank/DDBJ databases">
        <title>Novel species of the genus Ideonella isolated from streams.</title>
        <authorList>
            <person name="Lu H."/>
        </authorList>
    </citation>
    <scope>NUCLEOTIDE SEQUENCE [LARGE SCALE GENOMIC DNA]</scope>
    <source>
        <strain evidence="4 5">LYT19W</strain>
    </source>
</reference>
<gene>
    <name evidence="4" type="ORF">AACH00_10200</name>
</gene>
<dbReference type="EMBL" id="JBBUTI010000006">
    <property type="protein sequence ID" value="MEK8046719.1"/>
    <property type="molecule type" value="Genomic_DNA"/>
</dbReference>
<dbReference type="Proteomes" id="UP001379945">
    <property type="component" value="Unassembled WGS sequence"/>
</dbReference>
<sequence>MSMHRSDLGLLGQLAAALGLFDGEDPNPDWFSDPAASLTRVLSNPAQREALMAFIDEALGGAARQEVDGITWLPLITLTDPPVDLALTVDARPLDGLHIGVGLTVRTTAPAISQTRLMVPLFRAFREDASAPVGALLLLGAPGGRLRVQTQVTLDTAAPVPGLPRLGGIGLSLDAPTAIDDHTQPPVFGLMLQGLQLPGAPAPRDVFVSAAGVDQLDEAVLHLVLALLQAQAEAGPPAVQALAGLLGLRSTDDLPDFPLQGLFERGPLALAQWLEQVLGQAPMRTRWMGHLATLLGAQVVGDAVQLTIGGSAAVSLAIGVDTGPSGHTRLTPALTVRLGPAATPVQIRAALLRADLVDGSLLALPSLAVWAQAGLPAPGTPVLDVSGPPAVHVDTVRIGFELDANRQLRFLLAADGVVIGAQRFATLDLSTPDAVIDAAGTTVASLADSLLAGLGDVLGLVRRLLGLQAPSGLAPVALHDLLDDPLRAVAAHWRALMSRPSELRDLLVAVQTALADAGAALPAITGSGTRADPWHLPLHRAQDATRQTELALELAVDGSVLWLDAVVLARLDAVDARAVALNAATRLRVTLLKLDVLVRSAELLPAAQARLMLTEAGATPPRIRLPLQAGAALLADGLGLDLHWLPATGLQAQCLLPSPRLSLPSGDLPLVMPRLDAAGRLTLPAADWDALQALLAHLLSQPVAVHPALAEAIALLGWQPTPPPSGSHPPLRLADLVANPAAALQAWLRPLLASPLAPRALGWLADLLGSTPALPATLAGTGHPDDPWRLALAGPATPAAALLPELVAWLPPAGPAPALNAARDLLQNWLPGLPALTPAQWLAALQADARRAPDLADLLRHRLQDQLQDGLERFANRCADGDGRLRPPVGSAVPAGVRLHQLAAAATQLWEQIDVAVISGRVPNLVVHVAVGEQAWAAMPADRRINLTGSGLSPAMFTLPTAATGVWFVALGSRADCRAPGDTDDGTAQQAARLSRVLNHLSSIDPAIALVALAGAGHAARIAADQCPAVADLVLVGTPLSDISLRVLTEQPMADAVHLLGRLLPPPPATGAPAENSDLARGRALLDGLLPLADQPEPTAELRLPPQALPAPRAGLAVNAVFGVLTAAQVADALTAVVAAGLNHRAAVAAAAAALAPLLAAAPTGWRAGLRWPLPVQAAGDVRITGQADLLLLAHDVGPAGVVAATRTLRVQLGLADRQGWLMARPEMALRAVSVEMVLPLDGDGSATSAATTTITLHDARLFGQRWERLVLGTGADAVPALPEARVLLSAVMQRVQADVGNSLAVALGDVLEELGLLAAEGGLVADALDQLVLDPLGLLRQRLAAPGGALADALRALLGPLGASVDLTTGTVRVQAGGPNAGRFGWLLDLTCSPAGCTGQFQLGVRAPEASQAHWQLQMDAPVAGAAPTVRLVWLPVSGPAQAVALWPVADVPAVERLLARWLPAVVAQAGLQGLRSADTVLAPVLEAALDALDLLVPASEVAAGALRPVRPLLAWLDQPTAWWQRQGAASALAQRGPQLLNALRLLWGQAAAAPGAPATLVVLPGVSVSWLVDGPRSGLSLAIDAAAWVAPAAGQPHLQLGLTAGLWLTAGQSPVAALAAHLGLPGASAGRPALHLALDNGQVRLFLRPASGADVSLLPFAGLGSLAGAAGSAVEAALPFLLDTLAAQAANVGPLVQQVGDLMRLRTGSPPRFDAAALRAWAQAPVAALKAAAPGASAALLQPLVAALRGVVPAALTLSSTDSSGGAAIRCEVGVFSLTWTPSTGSVQLAVINLIVPDVLLLDAAFTLSDAGVQAVDATVRLEPIDIGGAHLRPWFSVVAGAAPGRTRQVSVGLLLDEAAPFRRLSVCRQLDDGTFHLVASDGPFNAPHDVPALPVVGAPAVPPEVAQRAVQLLLELAAAVALAQPAVTQLLNTPVGNAPSSVGELLKGVLLKDASGSFELDTGLFEATLSSVQPRVLALLKNIVSAGIVLTVDGLTVSLLQLAPDGPLGLQLGLSQRLLLVDGEVRLWLENDDRWITPDPPGDGGLFVGFLSTTPTLAFSPSLVVNGLGLRVGKATGPLLDTGLSIDTVALHLYGGIDSTGLTGAGIQLQFQNLAVPMAGAGGNNPIAQGLMRDSGPTPPRPAFSPALAVQQHGSGGVSVSLTAGEPPGPWWLAIQRGFGPLYLEQVGLDLPTRDGQIQSVGVLMDGSVSMFGLSCAVDDLQLRYNFNNTSGAGLLDPANWAIDLAGLAVAADMAGVSIAGGLLKQTASGGGIQYLGMLLGRFGVYGLTLYGGYGEGEDQITKERFTSFFAAGAVVGMLGGPPAFFLTGLGGGFGINRAMKLPTDLSKFGEYPLIEMLDPSASAGEPMDKLQALGTYFPMQRGTFWFAGGLSFTSFALVDGIAVIGVQVGDGLDINLLGLARMALPRPQVALVSIELALMVRFSTSEGVLWVQGQLTDNSWLLYPDIKLTGGFAYVIWFKGEHAGEFVMTLGGYHPDFHRDGYPVVPRLGLRWAIGDSIVIKAGSYFALSSEALMAGGDFEASAHFGPAWAEVRFGAHGIVYFDPFHYHVMAYARIAAGVTLDLGFLGDLTISVHLGARIAVEGPDFRGSATFEVGPIELTLEFGGSDQAQRAYLTAEAFTAKYLGTETGKPVRTQALITGRGAQPAAANAKPPDGTAEQPFVVVAEFGLMFTSTVPLVLIKTEAKDGSVTTKPADSEGVLGIGPMGNSDIAPVVTFTWLRDGVTRDDFPFALERQPLGSFPVGVWGPPGDPSNRKMPKGEMIKALQSIGLTTTGQPGEATPPVAYHQVSIGRRKPLPLSRSLADSKRLRDLAISVSKLVPAVTNVEAAMAQARSQLARQASPTALAALRGERSAPPRFSSLAEGLESPVVKVVPLQVKARPLPVADPVVDAPVALALMSAGQTDGRIGQAAATTTVKGSDKAWRTAPPTMALVEAKRSRSFAARLVLVGTPAASRTLTDGTTTLVATSRVPLTGQAALPTAVVARAGAPLAADLSIFQQAMTGRDRDRQAGARLAAGQTVVLQLPNARADASSKQARPDLVMTGAACRVVLLGLGGRRLLDTRLPAQADAKQAVSLPPGTERIVVTGLGAGSADGAAAGLLGWHAGLLMPYAGWNTAVAPGCLMHATATPVPAHGQRAAAGWVRGAELAQGDTTVSTVFNQPLRSVLIVLDDEQPAPGDLLMGLDGATRALDKLGEPLAPQLLVMGQRSVLAYDLVPEASKDGAAAPSISIATGSGITLAGVLGSAGLSAAAALALVAARGLDAALAPLAPPTPPGQGAAATRLHWQGPVRTPQQRAAARTLATRPAATPLPKTRRRKAA</sequence>
<dbReference type="Pfam" id="PF20248">
    <property type="entry name" value="DUF6603"/>
    <property type="match status" value="1"/>
</dbReference>